<evidence type="ECO:0000313" key="2">
    <source>
        <dbReference type="EMBL" id="KAG5284849.1"/>
    </source>
</evidence>
<protein>
    <recommendedName>
        <fullName evidence="4">Plac8 onzin related protein 2</fullName>
    </recommendedName>
</protein>
<dbReference type="Pfam" id="PF04749">
    <property type="entry name" value="PLAC8"/>
    <property type="match status" value="1"/>
</dbReference>
<comment type="similarity">
    <text evidence="1">Belongs to the cornifelin family.</text>
</comment>
<dbReference type="NCBIfam" id="TIGR01571">
    <property type="entry name" value="A_thal_Cys_rich"/>
    <property type="match status" value="1"/>
</dbReference>
<proteinExistence type="inferred from homology"/>
<evidence type="ECO:0000256" key="1">
    <source>
        <dbReference type="ARBA" id="ARBA00009024"/>
    </source>
</evidence>
<keyword evidence="3" id="KW-1185">Reference proteome</keyword>
<sequence>MSSKLVIEQPAPVMESKVTDHQWSTGICDCCEDMPQCCFAFWCCPCFACITTRDYGQCLCLPMLEIFGGFITPINLAMRVSMRHRYGIKDTICRDCLFATCCTACSWCQMATEMKRRAIPITLISARPKV</sequence>
<comment type="caution">
    <text evidence="2">The sequence shown here is derived from an EMBL/GenBank/DDBJ whole genome shotgun (WGS) entry which is preliminary data.</text>
</comment>
<evidence type="ECO:0000313" key="3">
    <source>
        <dbReference type="Proteomes" id="UP000823561"/>
    </source>
</evidence>
<dbReference type="PANTHER" id="PTHR15907">
    <property type="entry name" value="DUF614 FAMILY PROTEIN-RELATED"/>
    <property type="match status" value="1"/>
</dbReference>
<organism evidence="2 3">
    <name type="scientific">Alosa alosa</name>
    <name type="common">allis shad</name>
    <dbReference type="NCBI Taxonomy" id="278164"/>
    <lineage>
        <taxon>Eukaryota</taxon>
        <taxon>Metazoa</taxon>
        <taxon>Chordata</taxon>
        <taxon>Craniata</taxon>
        <taxon>Vertebrata</taxon>
        <taxon>Euteleostomi</taxon>
        <taxon>Actinopterygii</taxon>
        <taxon>Neopterygii</taxon>
        <taxon>Teleostei</taxon>
        <taxon>Clupei</taxon>
        <taxon>Clupeiformes</taxon>
        <taxon>Clupeoidei</taxon>
        <taxon>Clupeidae</taxon>
        <taxon>Alosa</taxon>
    </lineage>
</organism>
<dbReference type="InterPro" id="IPR006461">
    <property type="entry name" value="PLAC_motif_containing"/>
</dbReference>
<dbReference type="AlphaFoldDB" id="A0AAV6HCQ1"/>
<name>A0AAV6HCQ1_9TELE</name>
<gene>
    <name evidence="2" type="ORF">AALO_G00031190</name>
</gene>
<evidence type="ECO:0008006" key="4">
    <source>
        <dbReference type="Google" id="ProtNLM"/>
    </source>
</evidence>
<accession>A0AAV6HCQ1</accession>
<reference evidence="2" key="1">
    <citation type="submission" date="2020-10" db="EMBL/GenBank/DDBJ databases">
        <title>Chromosome-scale genome assembly of the Allis shad, Alosa alosa.</title>
        <authorList>
            <person name="Margot Z."/>
            <person name="Christophe K."/>
            <person name="Cabau C."/>
            <person name="Louis A."/>
            <person name="Berthelot C."/>
            <person name="Parey E."/>
            <person name="Roest Crollius H."/>
            <person name="Montfort J."/>
            <person name="Robinson-Rechavi M."/>
            <person name="Bucao C."/>
            <person name="Bouchez O."/>
            <person name="Gislard M."/>
            <person name="Lluch J."/>
            <person name="Milhes M."/>
            <person name="Lampietro C."/>
            <person name="Lopez Roques C."/>
            <person name="Donnadieu C."/>
            <person name="Braasch I."/>
            <person name="Desvignes T."/>
            <person name="Postlethwait J."/>
            <person name="Bobe J."/>
            <person name="Guiguen Y."/>
        </authorList>
    </citation>
    <scope>NUCLEOTIDE SEQUENCE</scope>
    <source>
        <strain evidence="2">M-15738</strain>
        <tissue evidence="2">Blood</tissue>
    </source>
</reference>
<dbReference type="EMBL" id="JADWDJ010000002">
    <property type="protein sequence ID" value="KAG5284849.1"/>
    <property type="molecule type" value="Genomic_DNA"/>
</dbReference>
<dbReference type="Proteomes" id="UP000823561">
    <property type="component" value="Chromosome 2"/>
</dbReference>